<evidence type="ECO:0000313" key="1">
    <source>
        <dbReference type="EMBL" id="POZ57075.1"/>
    </source>
</evidence>
<dbReference type="AlphaFoldDB" id="A0A2S5D1Y5"/>
<accession>A0A2S5D1Y5</accession>
<name>A0A2S5D1Y5_LYSSH</name>
<protein>
    <recommendedName>
        <fullName evidence="3">YqcI/YcgG family protein</fullName>
    </recommendedName>
</protein>
<evidence type="ECO:0000313" key="2">
    <source>
        <dbReference type="Proteomes" id="UP000237319"/>
    </source>
</evidence>
<dbReference type="EMBL" id="PGLV01000001">
    <property type="protein sequence ID" value="POZ57075.1"/>
    <property type="molecule type" value="Genomic_DNA"/>
</dbReference>
<keyword evidence="2" id="KW-1185">Reference proteome</keyword>
<reference evidence="1 2" key="1">
    <citation type="submission" date="2017-11" db="EMBL/GenBank/DDBJ databases">
        <title>Genome sequence of Lysinibacillus sphaericus, a lignin-degrading bacteria isolated from municipal solid waste soil.</title>
        <authorList>
            <person name="Persinoti G.F."/>
            <person name="Paixao D.A."/>
            <person name="Bugg T.D."/>
            <person name="Squina F.M."/>
        </authorList>
    </citation>
    <scope>NUCLEOTIDE SEQUENCE [LARGE SCALE GENOMIC DNA]</scope>
    <source>
        <strain evidence="1 2">A1</strain>
    </source>
</reference>
<comment type="caution">
    <text evidence="1">The sequence shown here is derived from an EMBL/GenBank/DDBJ whole genome shotgun (WGS) entry which is preliminary data.</text>
</comment>
<dbReference type="InterPro" id="IPR014988">
    <property type="entry name" value="Uncharacterised_YqcI/YcgG"/>
</dbReference>
<dbReference type="PANTHER" id="PTHR40045">
    <property type="entry name" value="YCGG FAMILY PROTEIN"/>
    <property type="match status" value="1"/>
</dbReference>
<evidence type="ECO:0008006" key="3">
    <source>
        <dbReference type="Google" id="ProtNLM"/>
    </source>
</evidence>
<gene>
    <name evidence="1" type="ORF">LYSIN_01858</name>
</gene>
<organism evidence="1 2">
    <name type="scientific">Lysinibacillus sphaericus</name>
    <name type="common">Bacillus sphaericus</name>
    <dbReference type="NCBI Taxonomy" id="1421"/>
    <lineage>
        <taxon>Bacteria</taxon>
        <taxon>Bacillati</taxon>
        <taxon>Bacillota</taxon>
        <taxon>Bacilli</taxon>
        <taxon>Bacillales</taxon>
        <taxon>Bacillaceae</taxon>
        <taxon>Lysinibacillus</taxon>
    </lineage>
</organism>
<dbReference type="Pfam" id="PF08892">
    <property type="entry name" value="YqcI_YcgG"/>
    <property type="match status" value="1"/>
</dbReference>
<dbReference type="Proteomes" id="UP000237319">
    <property type="component" value="Unassembled WGS sequence"/>
</dbReference>
<dbReference type="PANTHER" id="PTHR40045:SF1">
    <property type="entry name" value="YQCI_YCGG FAMILY PROTEIN"/>
    <property type="match status" value="1"/>
</dbReference>
<proteinExistence type="predicted"/>
<sequence length="256" mass="29920">MGAVFDKIWIEQHLASLPLWQQMAFQDFASMVADDANAFPCIPARSGFISNQLRYSFVGDPRELQSAKDLANCLKAYGDCARSAGKYTSHAIFFETPKDMLENYDVEDYRALFWSVLNHVTAFDEKEWPREIPVNPSNHTWEFCFNGEPYFVFCATPAHQLRKSRQFSTLLMAFQPRWVFEDINDTTVLGQKLKKLIRKRIEQYDAIPEHPDLKWYGQKDNFEWKQYFLSDDEHSPAQCPFVRGNLPLTLPQKRKN</sequence>
<dbReference type="RefSeq" id="WP_258041059.1">
    <property type="nucleotide sequence ID" value="NZ_PGLV01000001.1"/>
</dbReference>